<reference evidence="3 4" key="1">
    <citation type="submission" date="2023-10" db="EMBL/GenBank/DDBJ databases">
        <title>Nicoliella lavandulae sp. nov. isolated from Lavandula angustifolia flowers.</title>
        <authorList>
            <person name="Alcantara C."/>
            <person name="Zuniga M."/>
            <person name="Landete J.M."/>
            <person name="Monedero V."/>
        </authorList>
    </citation>
    <scope>NUCLEOTIDE SEQUENCE [LARGE SCALE GENOMIC DNA]</scope>
    <source>
        <strain evidence="3 4">Es01</strain>
    </source>
</reference>
<dbReference type="EMBL" id="JAWMWH010000003">
    <property type="protein sequence ID" value="MEJ6400909.1"/>
    <property type="molecule type" value="Genomic_DNA"/>
</dbReference>
<dbReference type="InterPro" id="IPR036397">
    <property type="entry name" value="RNaseH_sf"/>
</dbReference>
<dbReference type="InterPro" id="IPR012337">
    <property type="entry name" value="RNaseH-like_sf"/>
</dbReference>
<dbReference type="Gene3D" id="3.30.420.10">
    <property type="entry name" value="Ribonuclease H-like superfamily/Ribonuclease H"/>
    <property type="match status" value="1"/>
</dbReference>
<evidence type="ECO:0000313" key="3">
    <source>
        <dbReference type="EMBL" id="MEJ6400909.1"/>
    </source>
</evidence>
<sequence>MECLRRRREPQEIVTIIDVLRLKYQTSKSIVLKSVKIPRSTYYYLKAHVNRPNKHSKITKVISDIKRTNQAYGYRRVCLELSNRGYQVNHKLVLRIMRANNWLSKAYSRKLRKYNSYKGQVGKVSKNRINRRFKTDRPYQKLTTDISEFRYGNLDTDHRVYLSPIMDLYSGEIISFNIGDHPTVDLVMKPLQEVVNRISKLKYRTTIHSDQGIQYQSHIWNQALADNQIFQSMSRKGNCLDNSPMESFFHIMKAEVMEATYDSKKNLVTAINLWIDYYNNHRIKAKLGGKSPVKYRELSA</sequence>
<organism evidence="3 4">
    <name type="scientific">Nicoliella lavandulae</name>
    <dbReference type="NCBI Taxonomy" id="3082954"/>
    <lineage>
        <taxon>Bacteria</taxon>
        <taxon>Bacillati</taxon>
        <taxon>Bacillota</taxon>
        <taxon>Bacilli</taxon>
        <taxon>Lactobacillales</taxon>
        <taxon>Lactobacillaceae</taxon>
        <taxon>Nicoliella</taxon>
    </lineage>
</organism>
<comment type="caution">
    <text evidence="3">The sequence shown here is derived from an EMBL/GenBank/DDBJ whole genome shotgun (WGS) entry which is preliminary data.</text>
</comment>
<dbReference type="RefSeq" id="WP_339961047.1">
    <property type="nucleotide sequence ID" value="NZ_JAWMWH010000003.1"/>
</dbReference>
<keyword evidence="4" id="KW-1185">Reference proteome</keyword>
<evidence type="ECO:0000259" key="2">
    <source>
        <dbReference type="PROSITE" id="PS50994"/>
    </source>
</evidence>
<dbReference type="InterPro" id="IPR001584">
    <property type="entry name" value="Integrase_cat-core"/>
</dbReference>
<dbReference type="PANTHER" id="PTHR46889">
    <property type="entry name" value="TRANSPOSASE INSF FOR INSERTION SEQUENCE IS3B-RELATED"/>
    <property type="match status" value="1"/>
</dbReference>
<proteinExistence type="predicted"/>
<dbReference type="InterPro" id="IPR048020">
    <property type="entry name" value="Transpos_IS3"/>
</dbReference>
<dbReference type="PANTHER" id="PTHR46889:SF4">
    <property type="entry name" value="TRANSPOSASE INSO FOR INSERTION SEQUENCE ELEMENT IS911B-RELATED"/>
    <property type="match status" value="1"/>
</dbReference>
<dbReference type="NCBIfam" id="NF033516">
    <property type="entry name" value="transpos_IS3"/>
    <property type="match status" value="1"/>
</dbReference>
<dbReference type="Pfam" id="PF13276">
    <property type="entry name" value="HTH_21"/>
    <property type="match status" value="1"/>
</dbReference>
<protein>
    <submittedName>
        <fullName evidence="3">IS3 family transposase</fullName>
    </submittedName>
</protein>
<name>A0ABU8SM28_9LACO</name>
<evidence type="ECO:0000313" key="4">
    <source>
        <dbReference type="Proteomes" id="UP001370590"/>
    </source>
</evidence>
<dbReference type="InterPro" id="IPR050900">
    <property type="entry name" value="Transposase_IS3/IS150/IS904"/>
</dbReference>
<dbReference type="SUPFAM" id="SSF53098">
    <property type="entry name" value="Ribonuclease H-like"/>
    <property type="match status" value="1"/>
</dbReference>
<dbReference type="InterPro" id="IPR025948">
    <property type="entry name" value="HTH-like_dom"/>
</dbReference>
<comment type="function">
    <text evidence="1">Involved in the transposition of the insertion sequence.</text>
</comment>
<dbReference type="Proteomes" id="UP001370590">
    <property type="component" value="Unassembled WGS sequence"/>
</dbReference>
<dbReference type="Pfam" id="PF00665">
    <property type="entry name" value="rve"/>
    <property type="match status" value="1"/>
</dbReference>
<feature type="domain" description="Integrase catalytic" evidence="2">
    <location>
        <begin position="134"/>
        <end position="300"/>
    </location>
</feature>
<dbReference type="PROSITE" id="PS50994">
    <property type="entry name" value="INTEGRASE"/>
    <property type="match status" value="1"/>
</dbReference>
<dbReference type="Pfam" id="PF13333">
    <property type="entry name" value="rve_2"/>
    <property type="match status" value="1"/>
</dbReference>
<accession>A0ABU8SM28</accession>
<evidence type="ECO:0000256" key="1">
    <source>
        <dbReference type="ARBA" id="ARBA00002286"/>
    </source>
</evidence>
<gene>
    <name evidence="3" type="ORF">R4146_07100</name>
</gene>